<dbReference type="InParanoid" id="A0A2P6NXJ2"/>
<evidence type="ECO:0000313" key="2">
    <source>
        <dbReference type="EMBL" id="PRP88683.1"/>
    </source>
</evidence>
<protein>
    <submittedName>
        <fullName evidence="2">Uncharacterized protein</fullName>
    </submittedName>
</protein>
<dbReference type="EMBL" id="MDYQ01000008">
    <property type="protein sequence ID" value="PRP88683.1"/>
    <property type="molecule type" value="Genomic_DNA"/>
</dbReference>
<comment type="caution">
    <text evidence="2">The sequence shown here is derived from an EMBL/GenBank/DDBJ whole genome shotgun (WGS) entry which is preliminary data.</text>
</comment>
<evidence type="ECO:0000313" key="3">
    <source>
        <dbReference type="Proteomes" id="UP000241769"/>
    </source>
</evidence>
<dbReference type="Proteomes" id="UP000241769">
    <property type="component" value="Unassembled WGS sequence"/>
</dbReference>
<keyword evidence="3" id="KW-1185">Reference proteome</keyword>
<gene>
    <name evidence="2" type="ORF">PROFUN_02779</name>
</gene>
<name>A0A2P6NXJ2_9EUKA</name>
<feature type="compositionally biased region" description="Polar residues" evidence="1">
    <location>
        <begin position="10"/>
        <end position="19"/>
    </location>
</feature>
<feature type="region of interest" description="Disordered" evidence="1">
    <location>
        <begin position="1"/>
        <end position="29"/>
    </location>
</feature>
<sequence length="106" mass="11585">MSKGGAKSPLSASRDNTAPQADLAVPPFLKGTAPTMKSFGAEPDIVLTAKSNGDAVGRGRYRYQWFCYLHRGREGNDYGQPQGRSVPTHHNSWRAPEELSVIRISL</sequence>
<reference evidence="2 3" key="1">
    <citation type="journal article" date="2018" name="Genome Biol. Evol.">
        <title>Multiple Roots of Fruiting Body Formation in Amoebozoa.</title>
        <authorList>
            <person name="Hillmann F."/>
            <person name="Forbes G."/>
            <person name="Novohradska S."/>
            <person name="Ferling I."/>
            <person name="Riege K."/>
            <person name="Groth M."/>
            <person name="Westermann M."/>
            <person name="Marz M."/>
            <person name="Spaller T."/>
            <person name="Winckler T."/>
            <person name="Schaap P."/>
            <person name="Glockner G."/>
        </authorList>
    </citation>
    <scope>NUCLEOTIDE SEQUENCE [LARGE SCALE GENOMIC DNA]</scope>
    <source>
        <strain evidence="2 3">Jena</strain>
    </source>
</reference>
<proteinExistence type="predicted"/>
<accession>A0A2P6NXJ2</accession>
<organism evidence="2 3">
    <name type="scientific">Planoprotostelium fungivorum</name>
    <dbReference type="NCBI Taxonomy" id="1890364"/>
    <lineage>
        <taxon>Eukaryota</taxon>
        <taxon>Amoebozoa</taxon>
        <taxon>Evosea</taxon>
        <taxon>Variosea</taxon>
        <taxon>Cavosteliida</taxon>
        <taxon>Cavosteliaceae</taxon>
        <taxon>Planoprotostelium</taxon>
    </lineage>
</organism>
<dbReference type="AlphaFoldDB" id="A0A2P6NXJ2"/>
<evidence type="ECO:0000256" key="1">
    <source>
        <dbReference type="SAM" id="MobiDB-lite"/>
    </source>
</evidence>